<name>A0A967C903_9PROT</name>
<sequence>MPVSAPATKKFEIPVWLQPDGAPLSCREKIKVLNENLEEIREMAQDALEDGILMGGDEAQLRDVLLDLVRSLENPYRDRKP</sequence>
<dbReference type="EMBL" id="JAAQPH010000006">
    <property type="protein sequence ID" value="NIA68767.1"/>
    <property type="molecule type" value="Genomic_DNA"/>
</dbReference>
<dbReference type="AlphaFoldDB" id="A0A967C903"/>
<comment type="caution">
    <text evidence="1">The sequence shown here is derived from an EMBL/GenBank/DDBJ whole genome shotgun (WGS) entry which is preliminary data.</text>
</comment>
<gene>
    <name evidence="1" type="ORF">HBA54_09205</name>
</gene>
<protein>
    <submittedName>
        <fullName evidence="1">Uncharacterized protein</fullName>
    </submittedName>
</protein>
<reference evidence="1" key="1">
    <citation type="submission" date="2020-03" db="EMBL/GenBank/DDBJ databases">
        <title>Genome of Pelagibius litoralis DSM 21314T.</title>
        <authorList>
            <person name="Wang G."/>
        </authorList>
    </citation>
    <scope>NUCLEOTIDE SEQUENCE</scope>
    <source>
        <strain evidence="1">DSM 21314</strain>
    </source>
</reference>
<accession>A0A967C903</accession>
<dbReference type="RefSeq" id="WP_167223718.1">
    <property type="nucleotide sequence ID" value="NZ_JAAQPH010000006.1"/>
</dbReference>
<evidence type="ECO:0000313" key="2">
    <source>
        <dbReference type="Proteomes" id="UP000761264"/>
    </source>
</evidence>
<dbReference type="Proteomes" id="UP000761264">
    <property type="component" value="Unassembled WGS sequence"/>
</dbReference>
<organism evidence="1 2">
    <name type="scientific">Pelagibius litoralis</name>
    <dbReference type="NCBI Taxonomy" id="374515"/>
    <lineage>
        <taxon>Bacteria</taxon>
        <taxon>Pseudomonadati</taxon>
        <taxon>Pseudomonadota</taxon>
        <taxon>Alphaproteobacteria</taxon>
        <taxon>Rhodospirillales</taxon>
        <taxon>Rhodovibrionaceae</taxon>
        <taxon>Pelagibius</taxon>
    </lineage>
</organism>
<proteinExistence type="predicted"/>
<evidence type="ECO:0000313" key="1">
    <source>
        <dbReference type="EMBL" id="NIA68767.1"/>
    </source>
</evidence>
<keyword evidence="2" id="KW-1185">Reference proteome</keyword>